<protein>
    <submittedName>
        <fullName evidence="3">DUF2752 domain-containing protein</fullName>
    </submittedName>
</protein>
<proteinExistence type="predicted"/>
<keyword evidence="2" id="KW-1133">Transmembrane helix</keyword>
<gene>
    <name evidence="3" type="ORF">HF995_09260</name>
</gene>
<reference evidence="3 4" key="1">
    <citation type="submission" date="2020-04" db="EMBL/GenBank/DDBJ databases">
        <title>MicrobeNet Type strains.</title>
        <authorList>
            <person name="Nicholson A.C."/>
        </authorList>
    </citation>
    <scope>NUCLEOTIDE SEQUENCE [LARGE SCALE GENOMIC DNA]</scope>
    <source>
        <strain evidence="3 4">ATCC BAA-789</strain>
    </source>
</reference>
<feature type="transmembrane region" description="Helical" evidence="2">
    <location>
        <begin position="123"/>
        <end position="143"/>
    </location>
</feature>
<name>A0A9X5IR89_9MICO</name>
<dbReference type="Proteomes" id="UP000774283">
    <property type="component" value="Unassembled WGS sequence"/>
</dbReference>
<keyword evidence="2" id="KW-0472">Membrane</keyword>
<dbReference type="Pfam" id="PF10825">
    <property type="entry name" value="DUF2752"/>
    <property type="match status" value="1"/>
</dbReference>
<keyword evidence="4" id="KW-1185">Reference proteome</keyword>
<feature type="compositionally biased region" description="Low complexity" evidence="1">
    <location>
        <begin position="1"/>
        <end position="18"/>
    </location>
</feature>
<feature type="transmembrane region" description="Helical" evidence="2">
    <location>
        <begin position="28"/>
        <end position="47"/>
    </location>
</feature>
<keyword evidence="2" id="KW-0812">Transmembrane</keyword>
<evidence type="ECO:0000256" key="2">
    <source>
        <dbReference type="SAM" id="Phobius"/>
    </source>
</evidence>
<dbReference type="EMBL" id="JAAXOW010000002">
    <property type="protein sequence ID" value="NKX93455.1"/>
    <property type="molecule type" value="Genomic_DNA"/>
</dbReference>
<feature type="transmembrane region" description="Helical" evidence="2">
    <location>
        <begin position="90"/>
        <end position="111"/>
    </location>
</feature>
<organism evidence="3 4">
    <name type="scientific">Sanguibacter hominis ATCC BAA-789</name>
    <dbReference type="NCBI Taxonomy" id="1312740"/>
    <lineage>
        <taxon>Bacteria</taxon>
        <taxon>Bacillati</taxon>
        <taxon>Actinomycetota</taxon>
        <taxon>Actinomycetes</taxon>
        <taxon>Micrococcales</taxon>
        <taxon>Sanguibacteraceae</taxon>
        <taxon>Sanguibacter</taxon>
    </lineage>
</organism>
<dbReference type="InterPro" id="IPR021215">
    <property type="entry name" value="DUF2752"/>
</dbReference>
<evidence type="ECO:0000313" key="4">
    <source>
        <dbReference type="Proteomes" id="UP000774283"/>
    </source>
</evidence>
<comment type="caution">
    <text evidence="3">The sequence shown here is derived from an EMBL/GenBank/DDBJ whole genome shotgun (WGS) entry which is preliminary data.</text>
</comment>
<evidence type="ECO:0000256" key="1">
    <source>
        <dbReference type="SAM" id="MobiDB-lite"/>
    </source>
</evidence>
<evidence type="ECO:0000313" key="3">
    <source>
        <dbReference type="EMBL" id="NKX93455.1"/>
    </source>
</evidence>
<sequence>MLSDIAAAPGASAPGATARPQAGRLRRVATPVGIAGAAIVGTTLLATRSPHVPGSYGMCPLLALTGLQCAACGALRATHDLAHGDIAGAWALNPLWVVAVPLLVALWVAWTRRAWRGEVAGRVLGSTSLPLVTGAVLIVYSVLRNLVPALAAAS</sequence>
<accession>A0A9X5IR89</accession>
<dbReference type="AlphaFoldDB" id="A0A9X5IR89"/>
<dbReference type="RefSeq" id="WP_168447479.1">
    <property type="nucleotide sequence ID" value="NZ_JAAXOW010000002.1"/>
</dbReference>
<feature type="region of interest" description="Disordered" evidence="1">
    <location>
        <begin position="1"/>
        <end position="22"/>
    </location>
</feature>